<name>A0A4V3BA17_9RHOB</name>
<dbReference type="OrthoDB" id="5520897at2"/>
<keyword evidence="3" id="KW-1185">Reference proteome</keyword>
<dbReference type="AlphaFoldDB" id="A0A4V3BA17"/>
<dbReference type="InterPro" id="IPR007059">
    <property type="entry name" value="DmsC"/>
</dbReference>
<dbReference type="PANTHER" id="PTHR38095">
    <property type="entry name" value="ANAEROBIC DIMETHYL SULFOXIDE REDUCTASE CHAIN YNFH"/>
    <property type="match status" value="1"/>
</dbReference>
<gene>
    <name evidence="2" type="ORF">E2L08_06900</name>
</gene>
<dbReference type="Proteomes" id="UP000295701">
    <property type="component" value="Unassembled WGS sequence"/>
</dbReference>
<accession>A0A4V3BA17</accession>
<dbReference type="GO" id="GO:0005886">
    <property type="term" value="C:plasma membrane"/>
    <property type="evidence" value="ECO:0007669"/>
    <property type="project" value="TreeGrafter"/>
</dbReference>
<comment type="caution">
    <text evidence="2">The sequence shown here is derived from an EMBL/GenBank/DDBJ whole genome shotgun (WGS) entry which is preliminary data.</text>
</comment>
<feature type="transmembrane region" description="Helical" evidence="1">
    <location>
        <begin position="6"/>
        <end position="28"/>
    </location>
</feature>
<keyword evidence="1" id="KW-0472">Membrane</keyword>
<dbReference type="EMBL" id="SNAA01000005">
    <property type="protein sequence ID" value="TDL81389.1"/>
    <property type="molecule type" value="Genomic_DNA"/>
</dbReference>
<evidence type="ECO:0000313" key="2">
    <source>
        <dbReference type="EMBL" id="TDL81389.1"/>
    </source>
</evidence>
<reference evidence="2 3" key="1">
    <citation type="submission" date="2019-03" db="EMBL/GenBank/DDBJ databases">
        <title>Primorskyibacter sp. SS33 isolated from sediments.</title>
        <authorList>
            <person name="Xunke S."/>
        </authorList>
    </citation>
    <scope>NUCLEOTIDE SEQUENCE [LARGE SCALE GENOMIC DNA]</scope>
    <source>
        <strain evidence="2 3">SS33</strain>
    </source>
</reference>
<proteinExistence type="predicted"/>
<evidence type="ECO:0000313" key="3">
    <source>
        <dbReference type="Proteomes" id="UP000295701"/>
    </source>
</evidence>
<sequence length="289" mass="30442">MHPAPSLIVFSTLSGLGFGLLAMMGLGVGDTDGWAGLLRFALGFALAGGGLLSSTLHLGHPERALLAFTQWRTSWLSREAWAAVGALALSGLYAALTLAGTRIAPLGWLAALACFGTVASTAMIYAQLRTVPRWHHWSVPVLFLAYAATGGLVLSGAWAPALLMLGLTGLGQFAAWRGADARVARDPSTVGTATGLGGRGAVRPFENPHTGPNYLTREMAFRVARRHGLRLRSLALVFGFVAPALLLVLPGPAVVIVPLATLVHIGGVMLQRWLFFAEAEHVMALYYGP</sequence>
<keyword evidence="1" id="KW-0812">Transmembrane</keyword>
<dbReference type="GO" id="GO:0009389">
    <property type="term" value="F:dimethyl sulfoxide reductase activity"/>
    <property type="evidence" value="ECO:0007669"/>
    <property type="project" value="TreeGrafter"/>
</dbReference>
<organism evidence="2 3">
    <name type="scientific">Palleronia sediminis</name>
    <dbReference type="NCBI Taxonomy" id="2547833"/>
    <lineage>
        <taxon>Bacteria</taxon>
        <taxon>Pseudomonadati</taxon>
        <taxon>Pseudomonadota</taxon>
        <taxon>Alphaproteobacteria</taxon>
        <taxon>Rhodobacterales</taxon>
        <taxon>Roseobacteraceae</taxon>
        <taxon>Palleronia</taxon>
    </lineage>
</organism>
<feature type="transmembrane region" description="Helical" evidence="1">
    <location>
        <begin position="106"/>
        <end position="128"/>
    </location>
</feature>
<dbReference type="PANTHER" id="PTHR38095:SF1">
    <property type="entry name" value="ANAEROBIC DIMETHYL SULFOXIDE REDUCTASE CHAIN YNFH"/>
    <property type="match status" value="1"/>
</dbReference>
<feature type="transmembrane region" description="Helical" evidence="1">
    <location>
        <begin position="255"/>
        <end position="275"/>
    </location>
</feature>
<dbReference type="Pfam" id="PF04976">
    <property type="entry name" value="DmsC"/>
    <property type="match status" value="1"/>
</dbReference>
<keyword evidence="1" id="KW-1133">Transmembrane helix</keyword>
<feature type="transmembrane region" description="Helical" evidence="1">
    <location>
        <begin position="40"/>
        <end position="60"/>
    </location>
</feature>
<dbReference type="RefSeq" id="WP_133396331.1">
    <property type="nucleotide sequence ID" value="NZ_SNAA01000005.1"/>
</dbReference>
<feature type="transmembrane region" description="Helical" evidence="1">
    <location>
        <begin position="80"/>
        <end position="99"/>
    </location>
</feature>
<dbReference type="GO" id="GO:0009390">
    <property type="term" value="C:dimethyl sulfoxide reductase complex"/>
    <property type="evidence" value="ECO:0007669"/>
    <property type="project" value="TreeGrafter"/>
</dbReference>
<feature type="transmembrane region" description="Helical" evidence="1">
    <location>
        <begin position="140"/>
        <end position="167"/>
    </location>
</feature>
<dbReference type="GO" id="GO:0019645">
    <property type="term" value="P:anaerobic electron transport chain"/>
    <property type="evidence" value="ECO:0007669"/>
    <property type="project" value="InterPro"/>
</dbReference>
<protein>
    <submittedName>
        <fullName evidence="2">Dibenzothiophene desulfurase</fullName>
    </submittedName>
</protein>
<evidence type="ECO:0000256" key="1">
    <source>
        <dbReference type="SAM" id="Phobius"/>
    </source>
</evidence>
<feature type="transmembrane region" description="Helical" evidence="1">
    <location>
        <begin position="229"/>
        <end position="249"/>
    </location>
</feature>